<dbReference type="InterPro" id="IPR029387">
    <property type="entry name" value="OSTbeta"/>
</dbReference>
<protein>
    <submittedName>
        <fullName evidence="2">Uncharacterized protein</fullName>
    </submittedName>
</protein>
<gene>
    <name evidence="2" type="ORF">llap_13188</name>
</gene>
<reference evidence="3" key="2">
    <citation type="submission" date="2017-12" db="EMBL/GenBank/DDBJ databases">
        <title>Genome sequence of the Bar-tailed Godwit (Limosa lapponica baueri).</title>
        <authorList>
            <person name="Lima N.C.B."/>
            <person name="Parody-Merino A.M."/>
            <person name="Battley P.F."/>
            <person name="Fidler A.E."/>
            <person name="Prosdocimi F."/>
        </authorList>
    </citation>
    <scope>NUCLEOTIDE SEQUENCE [LARGE SCALE GENOMIC DNA]</scope>
</reference>
<keyword evidence="1" id="KW-0812">Transmembrane</keyword>
<dbReference type="Proteomes" id="UP000233556">
    <property type="component" value="Unassembled WGS sequence"/>
</dbReference>
<sequence>MTNYLKTSRLQSEGNIWLAEAEPDRYFTAALASTHTYDPMAGNVTLALGVDEAKLEELLWFFRREDPSTWNYSVLVLSFAAMILGLLLLSLNIMRNR</sequence>
<dbReference type="AlphaFoldDB" id="A0A2I0TRT8"/>
<dbReference type="OrthoDB" id="9899510at2759"/>
<evidence type="ECO:0000313" key="2">
    <source>
        <dbReference type="EMBL" id="PKU36512.1"/>
    </source>
</evidence>
<dbReference type="Pfam" id="PF15048">
    <property type="entry name" value="OSTbeta"/>
    <property type="match status" value="1"/>
</dbReference>
<organism evidence="2 3">
    <name type="scientific">Limosa lapponica baueri</name>
    <dbReference type="NCBI Taxonomy" id="1758121"/>
    <lineage>
        <taxon>Eukaryota</taxon>
        <taxon>Metazoa</taxon>
        <taxon>Chordata</taxon>
        <taxon>Craniata</taxon>
        <taxon>Vertebrata</taxon>
        <taxon>Euteleostomi</taxon>
        <taxon>Archelosauria</taxon>
        <taxon>Archosauria</taxon>
        <taxon>Dinosauria</taxon>
        <taxon>Saurischia</taxon>
        <taxon>Theropoda</taxon>
        <taxon>Coelurosauria</taxon>
        <taxon>Aves</taxon>
        <taxon>Neognathae</taxon>
        <taxon>Neoaves</taxon>
        <taxon>Charadriiformes</taxon>
        <taxon>Scolopacidae</taxon>
        <taxon>Limosa</taxon>
    </lineage>
</organism>
<accession>A0A2I0TRT8</accession>
<dbReference type="GO" id="GO:0046982">
    <property type="term" value="F:protein heterodimerization activity"/>
    <property type="evidence" value="ECO:0007669"/>
    <property type="project" value="InterPro"/>
</dbReference>
<proteinExistence type="predicted"/>
<evidence type="ECO:0000313" key="3">
    <source>
        <dbReference type="Proteomes" id="UP000233556"/>
    </source>
</evidence>
<reference evidence="3" key="1">
    <citation type="submission" date="2017-11" db="EMBL/GenBank/DDBJ databases">
        <authorList>
            <person name="Lima N.C."/>
            <person name="Parody-Merino A.M."/>
            <person name="Battley P.F."/>
            <person name="Fidler A.E."/>
            <person name="Prosdocimi F."/>
        </authorList>
    </citation>
    <scope>NUCLEOTIDE SEQUENCE [LARGE SCALE GENOMIC DNA]</scope>
</reference>
<dbReference type="GO" id="GO:0022857">
    <property type="term" value="F:transmembrane transporter activity"/>
    <property type="evidence" value="ECO:0007669"/>
    <property type="project" value="InterPro"/>
</dbReference>
<feature type="transmembrane region" description="Helical" evidence="1">
    <location>
        <begin position="70"/>
        <end position="91"/>
    </location>
</feature>
<dbReference type="PANTHER" id="PTHR36129:SF2">
    <property type="entry name" value="RICIN B LECTIN DOMAIN-CONTAINING PROTEIN"/>
    <property type="match status" value="1"/>
</dbReference>
<keyword evidence="3" id="KW-1185">Reference proteome</keyword>
<keyword evidence="1" id="KW-1133">Transmembrane helix</keyword>
<dbReference type="GO" id="GO:0015721">
    <property type="term" value="P:bile acid and bile salt transport"/>
    <property type="evidence" value="ECO:0007669"/>
    <property type="project" value="InterPro"/>
</dbReference>
<dbReference type="InterPro" id="IPR052678">
    <property type="entry name" value="OST-beta_subunit"/>
</dbReference>
<dbReference type="PANTHER" id="PTHR36129">
    <property type="entry name" value="ORGANIC SOLUTE TRANSPORTER SUBUNIT BETA-RELATED"/>
    <property type="match status" value="1"/>
</dbReference>
<dbReference type="EMBL" id="KZ507590">
    <property type="protein sequence ID" value="PKU36512.1"/>
    <property type="molecule type" value="Genomic_DNA"/>
</dbReference>
<name>A0A2I0TRT8_LIMLA</name>
<keyword evidence="1" id="KW-0472">Membrane</keyword>
<dbReference type="GO" id="GO:0005886">
    <property type="term" value="C:plasma membrane"/>
    <property type="evidence" value="ECO:0007669"/>
    <property type="project" value="InterPro"/>
</dbReference>
<evidence type="ECO:0000256" key="1">
    <source>
        <dbReference type="SAM" id="Phobius"/>
    </source>
</evidence>